<feature type="transmembrane region" description="Helical" evidence="2">
    <location>
        <begin position="208"/>
        <end position="227"/>
    </location>
</feature>
<feature type="transmembrane region" description="Helical" evidence="2">
    <location>
        <begin position="106"/>
        <end position="128"/>
    </location>
</feature>
<keyword evidence="4" id="KW-0645">Protease</keyword>
<comment type="caution">
    <text evidence="4">The sequence shown here is derived from an EMBL/GenBank/DDBJ whole genome shotgun (WGS) entry which is preliminary data.</text>
</comment>
<dbReference type="InterPro" id="IPR003675">
    <property type="entry name" value="Rce1/LyrA-like_dom"/>
</dbReference>
<sequence length="260" mass="30251">MSIEYLEKYEHFKKIHPSKPLKYLRWFDIVIITIIMFGQFIIRSTELFLANTFPTGVSSTVGTVRQAASEGAAYFSNFTLQAILLTVTLLYLLIRNYDFKQLPIRWNWSIIFWVPFIFALVGLFGDLVTTLTGKYNYFNPDLFAYIDFTQIIGKFLALSPIVIAYALLNGFYEEFFFLGLLTSVKAKHKWLILLYSTSIRISFHTYQGLVWALVIGVVYGLFYYFLYKYKIKNLLPFFLMHALADMFGSSLIYLLVAWGT</sequence>
<evidence type="ECO:0000313" key="5">
    <source>
        <dbReference type="Proteomes" id="UP000193102"/>
    </source>
</evidence>
<keyword evidence="4" id="KW-0378">Hydrolase</keyword>
<organism evidence="4 5">
    <name type="scientific">Streptococcus mitis</name>
    <dbReference type="NCBI Taxonomy" id="28037"/>
    <lineage>
        <taxon>Bacteria</taxon>
        <taxon>Bacillati</taxon>
        <taxon>Bacillota</taxon>
        <taxon>Bacilli</taxon>
        <taxon>Lactobacillales</taxon>
        <taxon>Streptococcaceae</taxon>
        <taxon>Streptococcus</taxon>
        <taxon>Streptococcus mitis group</taxon>
    </lineage>
</organism>
<feature type="transmembrane region" description="Helical" evidence="2">
    <location>
        <begin position="23"/>
        <end position="42"/>
    </location>
</feature>
<gene>
    <name evidence="4" type="ORF">B7697_07845</name>
</gene>
<name>A0A1X1KH68_STRMT</name>
<keyword evidence="2" id="KW-0472">Membrane</keyword>
<dbReference type="Pfam" id="PF02517">
    <property type="entry name" value="Rce1-like"/>
    <property type="match status" value="1"/>
</dbReference>
<dbReference type="Proteomes" id="UP000193102">
    <property type="component" value="Unassembled WGS sequence"/>
</dbReference>
<protein>
    <submittedName>
        <fullName evidence="4">CPBP family intramembrane metalloprotease</fullName>
    </submittedName>
</protein>
<keyword evidence="4" id="KW-0482">Metalloprotease</keyword>
<keyword evidence="2" id="KW-1133">Transmembrane helix</keyword>
<feature type="transmembrane region" description="Helical" evidence="2">
    <location>
        <begin position="74"/>
        <end position="94"/>
    </location>
</feature>
<proteinExistence type="inferred from homology"/>
<dbReference type="AlphaFoldDB" id="A0A1X1KH68"/>
<keyword evidence="2" id="KW-0812">Transmembrane</keyword>
<dbReference type="GO" id="GO:0080120">
    <property type="term" value="P:CAAX-box protein maturation"/>
    <property type="evidence" value="ECO:0007669"/>
    <property type="project" value="UniProtKB-ARBA"/>
</dbReference>
<feature type="transmembrane region" description="Helical" evidence="2">
    <location>
        <begin position="234"/>
        <end position="258"/>
    </location>
</feature>
<dbReference type="GO" id="GO:0006508">
    <property type="term" value="P:proteolysis"/>
    <property type="evidence" value="ECO:0007669"/>
    <property type="project" value="UniProtKB-KW"/>
</dbReference>
<evidence type="ECO:0000259" key="3">
    <source>
        <dbReference type="Pfam" id="PF02517"/>
    </source>
</evidence>
<evidence type="ECO:0000256" key="1">
    <source>
        <dbReference type="ARBA" id="ARBA00009067"/>
    </source>
</evidence>
<accession>A0A1X1KH68</accession>
<dbReference type="GO" id="GO:0004175">
    <property type="term" value="F:endopeptidase activity"/>
    <property type="evidence" value="ECO:0007669"/>
    <property type="project" value="UniProtKB-ARBA"/>
</dbReference>
<evidence type="ECO:0000313" key="4">
    <source>
        <dbReference type="EMBL" id="ORO98611.1"/>
    </source>
</evidence>
<feature type="domain" description="CAAX prenyl protease 2/Lysostaphin resistance protein A-like" evidence="3">
    <location>
        <begin position="160"/>
        <end position="246"/>
    </location>
</feature>
<dbReference type="EMBL" id="NCVI01000020">
    <property type="protein sequence ID" value="ORO98611.1"/>
    <property type="molecule type" value="Genomic_DNA"/>
</dbReference>
<evidence type="ECO:0000256" key="2">
    <source>
        <dbReference type="SAM" id="Phobius"/>
    </source>
</evidence>
<dbReference type="RefSeq" id="WP_084951173.1">
    <property type="nucleotide sequence ID" value="NZ_JASHAA010000001.1"/>
</dbReference>
<reference evidence="4 5" key="1">
    <citation type="journal article" date="2016" name="Eur. J. Clin. Microbiol. Infect. Dis.">
        <title>Whole genome sequencing as a tool for phylogenetic analysis of clinical strains of Mitis group streptococci.</title>
        <authorList>
            <person name="Rasmussen L.H."/>
            <person name="Dargis R."/>
            <person name="Hojholt K."/>
            <person name="Christensen J.J."/>
            <person name="Skovgaard O."/>
            <person name="Justesen U.S."/>
            <person name="Rosenvinge F.S."/>
            <person name="Moser C."/>
            <person name="Lukjancenko O."/>
            <person name="Rasmussen S."/>
            <person name="Nielsen X.C."/>
        </authorList>
    </citation>
    <scope>NUCLEOTIDE SEQUENCE [LARGE SCALE GENOMIC DNA]</scope>
    <source>
        <strain evidence="4 5">RH_17024_08</strain>
    </source>
</reference>
<comment type="similarity">
    <text evidence="1">Belongs to the UPF0177 family.</text>
</comment>
<dbReference type="GO" id="GO:0008237">
    <property type="term" value="F:metallopeptidase activity"/>
    <property type="evidence" value="ECO:0007669"/>
    <property type="project" value="UniProtKB-KW"/>
</dbReference>